<evidence type="ECO:0000256" key="2">
    <source>
        <dbReference type="ARBA" id="ARBA00022723"/>
    </source>
</evidence>
<dbReference type="InterPro" id="IPR039480">
    <property type="entry name" value="C-C_Bond_Lyase-like"/>
</dbReference>
<dbReference type="Pfam" id="PF15617">
    <property type="entry name" value="C-C_Bond_Lyase"/>
    <property type="match status" value="1"/>
</dbReference>
<dbReference type="InterPro" id="IPR015813">
    <property type="entry name" value="Pyrv/PenolPyrv_kinase-like_dom"/>
</dbReference>
<keyword evidence="5" id="KW-1185">Reference proteome</keyword>
<dbReference type="PANTHER" id="PTHR32308">
    <property type="entry name" value="LYASE BETA SUBUNIT, PUTATIVE (AFU_ORTHOLOGUE AFUA_4G13030)-RELATED"/>
    <property type="match status" value="1"/>
</dbReference>
<organism evidence="4 5">
    <name type="scientific">Deinococcus roseus</name>
    <dbReference type="NCBI Taxonomy" id="392414"/>
    <lineage>
        <taxon>Bacteria</taxon>
        <taxon>Thermotogati</taxon>
        <taxon>Deinococcota</taxon>
        <taxon>Deinococci</taxon>
        <taxon>Deinococcales</taxon>
        <taxon>Deinococcaceae</taxon>
        <taxon>Deinococcus</taxon>
    </lineage>
</organism>
<sequence length="300" mass="33422">MQALELGASLYVPGTHPQLLSIVNAEKYPFLRSVIICTEDAVLPQHLPEALHNINQTLQELRSSNLKVFVRARNIPVLQQLLDLPGIEQVEGFVLPKVEPQNLPLWMGTLKGTTFQIMPTLETRVVFDRGALDELRSMLLAQQHRVLSLRIGGNDLLSLLNMRRSRGVSAYQTPLGTLINQLVLQFKPYGFNLSAPVYDFTDDPETLVQETRMDLQNGLFGKTAIHPSQVPVIESLYRVSGTDLEMAEAILAADAPAVFKMGDAMCEPATHRNWAEQVVDRYQVYGLDPGTSVQLHAVNE</sequence>
<comment type="cofactor">
    <cofactor evidence="1">
        <name>Mg(2+)</name>
        <dbReference type="ChEBI" id="CHEBI:18420"/>
    </cofactor>
</comment>
<dbReference type="RefSeq" id="WP_189003200.1">
    <property type="nucleotide sequence ID" value="NZ_BMOD01000009.1"/>
</dbReference>
<accession>A0ABQ2D1Q1</accession>
<dbReference type="EMBL" id="BMOD01000009">
    <property type="protein sequence ID" value="GGJ39340.1"/>
    <property type="molecule type" value="Genomic_DNA"/>
</dbReference>
<evidence type="ECO:0000313" key="4">
    <source>
        <dbReference type="EMBL" id="GGJ39340.1"/>
    </source>
</evidence>
<dbReference type="GO" id="GO:0005524">
    <property type="term" value="F:ATP binding"/>
    <property type="evidence" value="ECO:0007669"/>
    <property type="project" value="UniProtKB-KW"/>
</dbReference>
<dbReference type="Gene3D" id="3.20.20.60">
    <property type="entry name" value="Phosphoenolpyruvate-binding domains"/>
    <property type="match status" value="1"/>
</dbReference>
<dbReference type="PIRSF" id="PIRSF015582">
    <property type="entry name" value="Cit_lyase_B"/>
    <property type="match status" value="1"/>
</dbReference>
<comment type="caution">
    <text evidence="4">The sequence shown here is derived from an EMBL/GenBank/DDBJ whole genome shotgun (WGS) entry which is preliminary data.</text>
</comment>
<dbReference type="Proteomes" id="UP000632222">
    <property type="component" value="Unassembled WGS sequence"/>
</dbReference>
<keyword evidence="2" id="KW-0479">Metal-binding</keyword>
<reference evidence="5" key="1">
    <citation type="journal article" date="2019" name="Int. J. Syst. Evol. Microbiol.">
        <title>The Global Catalogue of Microorganisms (GCM) 10K type strain sequencing project: providing services to taxonomists for standard genome sequencing and annotation.</title>
        <authorList>
            <consortium name="The Broad Institute Genomics Platform"/>
            <consortium name="The Broad Institute Genome Sequencing Center for Infectious Disease"/>
            <person name="Wu L."/>
            <person name="Ma J."/>
        </authorList>
    </citation>
    <scope>NUCLEOTIDE SEQUENCE [LARGE SCALE GENOMIC DNA]</scope>
    <source>
        <strain evidence="5">JCM 14370</strain>
    </source>
</reference>
<evidence type="ECO:0000256" key="3">
    <source>
        <dbReference type="ARBA" id="ARBA00022842"/>
    </source>
</evidence>
<dbReference type="InterPro" id="IPR011206">
    <property type="entry name" value="Citrate_lyase_beta/mcl1/mcl2"/>
</dbReference>
<evidence type="ECO:0000313" key="5">
    <source>
        <dbReference type="Proteomes" id="UP000632222"/>
    </source>
</evidence>
<keyword evidence="4" id="KW-0067">ATP-binding</keyword>
<dbReference type="PANTHER" id="PTHR32308:SF10">
    <property type="entry name" value="CITRATE LYASE SUBUNIT BETA"/>
    <property type="match status" value="1"/>
</dbReference>
<proteinExistence type="predicted"/>
<name>A0ABQ2D1Q1_9DEIO</name>
<dbReference type="SUPFAM" id="SSF51621">
    <property type="entry name" value="Phosphoenolpyruvate/pyruvate domain"/>
    <property type="match status" value="1"/>
</dbReference>
<evidence type="ECO:0000256" key="1">
    <source>
        <dbReference type="ARBA" id="ARBA00001946"/>
    </source>
</evidence>
<dbReference type="InterPro" id="IPR040442">
    <property type="entry name" value="Pyrv_kinase-like_dom_sf"/>
</dbReference>
<keyword evidence="3" id="KW-0460">Magnesium</keyword>
<protein>
    <submittedName>
        <fullName evidence="4">ATP-binding protein</fullName>
    </submittedName>
</protein>
<keyword evidence="4" id="KW-0547">Nucleotide-binding</keyword>
<gene>
    <name evidence="4" type="ORF">GCM10008938_26750</name>
</gene>